<feature type="compositionally biased region" description="Basic and acidic residues" evidence="1">
    <location>
        <begin position="15"/>
        <end position="26"/>
    </location>
</feature>
<comment type="caution">
    <text evidence="2">The sequence shown here is derived from an EMBL/GenBank/DDBJ whole genome shotgun (WGS) entry which is preliminary data.</text>
</comment>
<accession>A0ABV5R3F7</accession>
<protein>
    <submittedName>
        <fullName evidence="2">Uncharacterized protein</fullName>
    </submittedName>
</protein>
<proteinExistence type="predicted"/>
<evidence type="ECO:0000313" key="2">
    <source>
        <dbReference type="EMBL" id="MFB9572378.1"/>
    </source>
</evidence>
<keyword evidence="3" id="KW-1185">Reference proteome</keyword>
<dbReference type="RefSeq" id="WP_345515831.1">
    <property type="nucleotide sequence ID" value="NZ_BAAAXD010000034.1"/>
</dbReference>
<reference evidence="2 3" key="1">
    <citation type="submission" date="2024-09" db="EMBL/GenBank/DDBJ databases">
        <authorList>
            <person name="Sun Q."/>
            <person name="Mori K."/>
        </authorList>
    </citation>
    <scope>NUCLEOTIDE SEQUENCE [LARGE SCALE GENOMIC DNA]</scope>
    <source>
        <strain evidence="2 3">JCM 3331</strain>
    </source>
</reference>
<sequence>MSTAGNTGDDAQPDEETRERSAEERNIVAPTPQDVRAKAEDDEAEENSERPEPPVADTQAP</sequence>
<evidence type="ECO:0000256" key="1">
    <source>
        <dbReference type="SAM" id="MobiDB-lite"/>
    </source>
</evidence>
<evidence type="ECO:0000313" key="3">
    <source>
        <dbReference type="Proteomes" id="UP001589710"/>
    </source>
</evidence>
<gene>
    <name evidence="2" type="ORF">ACFFTL_08580</name>
</gene>
<dbReference type="EMBL" id="JBHMCG010000039">
    <property type="protein sequence ID" value="MFB9572378.1"/>
    <property type="molecule type" value="Genomic_DNA"/>
</dbReference>
<organism evidence="2 3">
    <name type="scientific">Streptomyces yanii</name>
    <dbReference type="NCBI Taxonomy" id="78510"/>
    <lineage>
        <taxon>Bacteria</taxon>
        <taxon>Bacillati</taxon>
        <taxon>Actinomycetota</taxon>
        <taxon>Actinomycetes</taxon>
        <taxon>Kitasatosporales</taxon>
        <taxon>Streptomycetaceae</taxon>
        <taxon>Streptomyces</taxon>
    </lineage>
</organism>
<dbReference type="Proteomes" id="UP001589710">
    <property type="component" value="Unassembled WGS sequence"/>
</dbReference>
<feature type="region of interest" description="Disordered" evidence="1">
    <location>
        <begin position="1"/>
        <end position="61"/>
    </location>
</feature>
<name>A0ABV5R3F7_9ACTN</name>